<feature type="domain" description="Fucosyltransferase N-terminal" evidence="14">
    <location>
        <begin position="112"/>
        <end position="215"/>
    </location>
</feature>
<keyword evidence="5 12" id="KW-0808">Transferase</keyword>
<dbReference type="FunFam" id="3.40.50.11660:FF:000004">
    <property type="entry name" value="Glycoprotein 3-alpha-L-fucosyltransferase A"/>
    <property type="match status" value="1"/>
</dbReference>
<dbReference type="PANTHER" id="PTHR48438">
    <property type="entry name" value="ALPHA-(1,3)-FUCOSYLTRANSFERASE C-RELATED"/>
    <property type="match status" value="1"/>
</dbReference>
<evidence type="ECO:0000259" key="13">
    <source>
        <dbReference type="Pfam" id="PF00852"/>
    </source>
</evidence>
<dbReference type="AlphaFoldDB" id="A0A482WHA0"/>
<evidence type="ECO:0000256" key="9">
    <source>
        <dbReference type="ARBA" id="ARBA00023034"/>
    </source>
</evidence>
<dbReference type="UniPathway" id="UPA00378"/>
<name>A0A482WHA0_LAOST</name>
<dbReference type="Proteomes" id="UP000291343">
    <property type="component" value="Unassembled WGS sequence"/>
</dbReference>
<gene>
    <name evidence="15" type="ORF">LSTR_LSTR004080</name>
</gene>
<dbReference type="PANTHER" id="PTHR48438:SF1">
    <property type="entry name" value="ALPHA-(1,3)-FUCOSYLTRANSFERASE C-RELATED"/>
    <property type="match status" value="1"/>
</dbReference>
<dbReference type="Gene3D" id="3.40.50.11660">
    <property type="entry name" value="Glycosyl transferase family 10, C-terminal domain"/>
    <property type="match status" value="1"/>
</dbReference>
<dbReference type="InterPro" id="IPR055270">
    <property type="entry name" value="Glyco_tran_10_C"/>
</dbReference>
<evidence type="ECO:0000256" key="2">
    <source>
        <dbReference type="ARBA" id="ARBA00004922"/>
    </source>
</evidence>
<comment type="subcellular location">
    <subcellularLocation>
        <location evidence="1 12">Golgi apparatus</location>
        <location evidence="1 12">Golgi stack membrane</location>
        <topology evidence="1 12">Single-pass type II membrane protein</topology>
    </subcellularLocation>
</comment>
<evidence type="ECO:0000256" key="1">
    <source>
        <dbReference type="ARBA" id="ARBA00004447"/>
    </source>
</evidence>
<evidence type="ECO:0000256" key="4">
    <source>
        <dbReference type="ARBA" id="ARBA00022676"/>
    </source>
</evidence>
<reference evidence="15 16" key="1">
    <citation type="journal article" date="2017" name="Gigascience">
        <title>Genome sequence of the small brown planthopper, Laodelphax striatellus.</title>
        <authorList>
            <person name="Zhu J."/>
            <person name="Jiang F."/>
            <person name="Wang X."/>
            <person name="Yang P."/>
            <person name="Bao Y."/>
            <person name="Zhao W."/>
            <person name="Wang W."/>
            <person name="Lu H."/>
            <person name="Wang Q."/>
            <person name="Cui N."/>
            <person name="Li J."/>
            <person name="Chen X."/>
            <person name="Luo L."/>
            <person name="Yu J."/>
            <person name="Kang L."/>
            <person name="Cui F."/>
        </authorList>
    </citation>
    <scope>NUCLEOTIDE SEQUENCE [LARGE SCALE GENOMIC DNA]</scope>
    <source>
        <strain evidence="15">Lst14</strain>
    </source>
</reference>
<dbReference type="EC" id="2.4.1.-" evidence="12"/>
<keyword evidence="6 12" id="KW-0812">Transmembrane</keyword>
<feature type="domain" description="Fucosyltransferase C-terminal" evidence="13">
    <location>
        <begin position="237"/>
        <end position="408"/>
    </location>
</feature>
<evidence type="ECO:0000256" key="8">
    <source>
        <dbReference type="ARBA" id="ARBA00022989"/>
    </source>
</evidence>
<keyword evidence="10" id="KW-0472">Membrane</keyword>
<evidence type="ECO:0000313" key="16">
    <source>
        <dbReference type="Proteomes" id="UP000291343"/>
    </source>
</evidence>
<dbReference type="InParanoid" id="A0A482WHA0"/>
<dbReference type="InterPro" id="IPR001503">
    <property type="entry name" value="Glyco_trans_10"/>
</dbReference>
<evidence type="ECO:0000313" key="15">
    <source>
        <dbReference type="EMBL" id="RZF32652.1"/>
    </source>
</evidence>
<keyword evidence="16" id="KW-1185">Reference proteome</keyword>
<dbReference type="EMBL" id="QKKF02036132">
    <property type="protein sequence ID" value="RZF32652.1"/>
    <property type="molecule type" value="Genomic_DNA"/>
</dbReference>
<keyword evidence="9 12" id="KW-0333">Golgi apparatus</keyword>
<dbReference type="SMR" id="A0A482WHA0"/>
<evidence type="ECO:0000256" key="5">
    <source>
        <dbReference type="ARBA" id="ARBA00022679"/>
    </source>
</evidence>
<dbReference type="InterPro" id="IPR031481">
    <property type="entry name" value="Glyco_tran_10_N"/>
</dbReference>
<dbReference type="InterPro" id="IPR038577">
    <property type="entry name" value="GT10-like_C_sf"/>
</dbReference>
<keyword evidence="7" id="KW-0735">Signal-anchor</keyword>
<dbReference type="OrthoDB" id="427096at2759"/>
<organism evidence="15 16">
    <name type="scientific">Laodelphax striatellus</name>
    <name type="common">Small brown planthopper</name>
    <name type="synonym">Delphax striatella</name>
    <dbReference type="NCBI Taxonomy" id="195883"/>
    <lineage>
        <taxon>Eukaryota</taxon>
        <taxon>Metazoa</taxon>
        <taxon>Ecdysozoa</taxon>
        <taxon>Arthropoda</taxon>
        <taxon>Hexapoda</taxon>
        <taxon>Insecta</taxon>
        <taxon>Pterygota</taxon>
        <taxon>Neoptera</taxon>
        <taxon>Paraneoptera</taxon>
        <taxon>Hemiptera</taxon>
        <taxon>Auchenorrhyncha</taxon>
        <taxon>Fulgoroidea</taxon>
        <taxon>Delphacidae</taxon>
        <taxon>Criomorphinae</taxon>
        <taxon>Laodelphax</taxon>
    </lineage>
</organism>
<proteinExistence type="inferred from homology"/>
<comment type="pathway">
    <text evidence="2">Protein modification; protein glycosylation.</text>
</comment>
<dbReference type="STRING" id="195883.A0A482WHA0"/>
<comment type="similarity">
    <text evidence="3 12">Belongs to the glycosyltransferase 10 family.</text>
</comment>
<dbReference type="GO" id="GO:0032580">
    <property type="term" value="C:Golgi cisterna membrane"/>
    <property type="evidence" value="ECO:0007669"/>
    <property type="project" value="UniProtKB-SubCell"/>
</dbReference>
<accession>A0A482WHA0</accession>
<evidence type="ECO:0000256" key="6">
    <source>
        <dbReference type="ARBA" id="ARBA00022692"/>
    </source>
</evidence>
<comment type="caution">
    <text evidence="15">The sequence shown here is derived from an EMBL/GenBank/DDBJ whole genome shotgun (WGS) entry which is preliminary data.</text>
</comment>
<evidence type="ECO:0000256" key="10">
    <source>
        <dbReference type="ARBA" id="ARBA00023136"/>
    </source>
</evidence>
<evidence type="ECO:0000259" key="14">
    <source>
        <dbReference type="Pfam" id="PF17039"/>
    </source>
</evidence>
<protein>
    <recommendedName>
        <fullName evidence="12">Fucosyltransferase</fullName>
        <ecNumber evidence="12">2.4.1.-</ecNumber>
    </recommendedName>
</protein>
<evidence type="ECO:0000256" key="3">
    <source>
        <dbReference type="ARBA" id="ARBA00008919"/>
    </source>
</evidence>
<keyword evidence="4 12" id="KW-0328">Glycosyltransferase</keyword>
<dbReference type="Pfam" id="PF17039">
    <property type="entry name" value="Glyco_tran_10_N"/>
    <property type="match status" value="1"/>
</dbReference>
<evidence type="ECO:0000256" key="12">
    <source>
        <dbReference type="RuleBase" id="RU003832"/>
    </source>
</evidence>
<dbReference type="Pfam" id="PF00852">
    <property type="entry name" value="Glyco_transf_10"/>
    <property type="match status" value="1"/>
</dbReference>
<keyword evidence="8" id="KW-1133">Transmembrane helix</keyword>
<evidence type="ECO:0000256" key="7">
    <source>
        <dbReference type="ARBA" id="ARBA00022968"/>
    </source>
</evidence>
<evidence type="ECO:0000256" key="11">
    <source>
        <dbReference type="ARBA" id="ARBA00023180"/>
    </source>
</evidence>
<sequence>MEISTQRCIQLTLGFFICIVNSIYLDTSLIQSHIRKTFEYIRDFTSIQSKKEEEKPWFMKNGSHWPSPAKIDDATGRREIKLWPNEDPDSDRIINQFMFVPPKTNKTLPIKKVLMWYGMIYWETKHPKGSAEPFKTCPVSNCMALTNRARALKADAILFLNQFNHNAPTHRKPSHQVWIMYTMESPLNTELISREDAFNWTATYMQSSDIVRNYGKWVYYDQSKTEWNGPPRNFAAGKTKKVAWFVSNCNRHHNNRWSYAQQLGKYIQVDIYGECGKLKCSQSNKHAGVCFELLDNQYKFYLAFENSNCREYITEKFFFNGLQHKVIPVVMGAPREDYERVAPKGSFIHVEDFDSPEHLAIYLHKLDLDDDLYNSYFKWKGMGEVLENYFYCRLCAMLNDDFPDKYYPRFSDFWRKPGSCIEGSWPDYKRRIGGQLPSVSAIEHF</sequence>
<dbReference type="SUPFAM" id="SSF53756">
    <property type="entry name" value="UDP-Glycosyltransferase/glycogen phosphorylase"/>
    <property type="match status" value="1"/>
</dbReference>
<dbReference type="GO" id="GO:0008417">
    <property type="term" value="F:fucosyltransferase activity"/>
    <property type="evidence" value="ECO:0007669"/>
    <property type="project" value="InterPro"/>
</dbReference>
<keyword evidence="11" id="KW-0325">Glycoprotein</keyword>